<sequence>MAPVTPPRPVRPVRSGRRAPALVTAALAGAGVLALWYVFVATHTGQVLEAAAFQGSEYGASRLWRVAEPVLDVISVPFIAIVLVSAMLVAVVRRRAVLAIQVAVVTGGANLTTQLLKHSVLDKPDHGVGDRLVNTLPSGHTTAAASVAAALLFVVPRRFRPVTALLGAAYTAATGVSTLVGQWHRPSDAVAGVLVVVAWAGVAAALDVDGRPAVARRSAVRGATLLVLLGGGAVAAAGALVALVRSRADLLAGDELDSRLELLQAYGGGTLGVLAAAAVGFALVLLVVDAAEARWATAGPGGGAPTASDDGAGPPVVRGRGPWGPVTVADPVGRRTPAPAPDALPDGGGRRGPAARGVLDART</sequence>
<feature type="compositionally biased region" description="Low complexity" evidence="1">
    <location>
        <begin position="305"/>
        <end position="328"/>
    </location>
</feature>
<protein>
    <submittedName>
        <fullName evidence="4">PA-phosphatase</fullName>
    </submittedName>
</protein>
<comment type="caution">
    <text evidence="4">The sequence shown here is derived from an EMBL/GenBank/DDBJ whole genome shotgun (WGS) entry which is preliminary data.</text>
</comment>
<dbReference type="EMBL" id="AXCY01000053">
    <property type="protein sequence ID" value="KGM10349.1"/>
    <property type="molecule type" value="Genomic_DNA"/>
</dbReference>
<dbReference type="SMART" id="SM00014">
    <property type="entry name" value="acidPPc"/>
    <property type="match status" value="1"/>
</dbReference>
<evidence type="ECO:0000313" key="5">
    <source>
        <dbReference type="Proteomes" id="UP000029839"/>
    </source>
</evidence>
<feature type="transmembrane region" description="Helical" evidence="2">
    <location>
        <begin position="263"/>
        <end position="288"/>
    </location>
</feature>
<keyword evidence="5" id="KW-1185">Reference proteome</keyword>
<evidence type="ECO:0000259" key="3">
    <source>
        <dbReference type="SMART" id="SM00014"/>
    </source>
</evidence>
<keyword evidence="2" id="KW-1133">Transmembrane helix</keyword>
<keyword evidence="2" id="KW-0812">Transmembrane</keyword>
<evidence type="ECO:0000256" key="1">
    <source>
        <dbReference type="SAM" id="MobiDB-lite"/>
    </source>
</evidence>
<feature type="transmembrane region" description="Helical" evidence="2">
    <location>
        <begin position="220"/>
        <end position="243"/>
    </location>
</feature>
<feature type="transmembrane region" description="Helical" evidence="2">
    <location>
        <begin position="98"/>
        <end position="116"/>
    </location>
</feature>
<dbReference type="InterPro" id="IPR000326">
    <property type="entry name" value="PAP2/HPO"/>
</dbReference>
<dbReference type="InterPro" id="IPR036938">
    <property type="entry name" value="PAP2/HPO_sf"/>
</dbReference>
<feature type="transmembrane region" description="Helical" evidence="2">
    <location>
        <begin position="189"/>
        <end position="208"/>
    </location>
</feature>
<name>A0A0A0BT76_9CELL</name>
<gene>
    <name evidence="4" type="ORF">N868_15615</name>
</gene>
<feature type="transmembrane region" description="Helical" evidence="2">
    <location>
        <begin position="21"/>
        <end position="39"/>
    </location>
</feature>
<reference evidence="4 5" key="1">
    <citation type="submission" date="2013-08" db="EMBL/GenBank/DDBJ databases">
        <title>Genome sequencing of Cellulomonas carbonis T26.</title>
        <authorList>
            <person name="Chen F."/>
            <person name="Li Y."/>
            <person name="Wang G."/>
        </authorList>
    </citation>
    <scope>NUCLEOTIDE SEQUENCE [LARGE SCALE GENOMIC DNA]</scope>
    <source>
        <strain evidence="4 5">T26</strain>
    </source>
</reference>
<dbReference type="SUPFAM" id="SSF48317">
    <property type="entry name" value="Acid phosphatase/Vanadium-dependent haloperoxidase"/>
    <property type="match status" value="1"/>
</dbReference>
<proteinExistence type="predicted"/>
<reference evidence="4 5" key="2">
    <citation type="journal article" date="2015" name="Stand. Genomic Sci.">
        <title>Draft genome sequence of Cellulomonas carbonis T26(T) and comparative analysis of six Cellulomonas genomes.</title>
        <authorList>
            <person name="Zhuang W."/>
            <person name="Zhang S."/>
            <person name="Xia X."/>
            <person name="Wang G."/>
        </authorList>
    </citation>
    <scope>NUCLEOTIDE SEQUENCE [LARGE SCALE GENOMIC DNA]</scope>
    <source>
        <strain evidence="4 5">T26</strain>
    </source>
</reference>
<feature type="region of interest" description="Disordered" evidence="1">
    <location>
        <begin position="298"/>
        <end position="363"/>
    </location>
</feature>
<feature type="transmembrane region" description="Helical" evidence="2">
    <location>
        <begin position="162"/>
        <end position="183"/>
    </location>
</feature>
<evidence type="ECO:0000313" key="4">
    <source>
        <dbReference type="EMBL" id="KGM10349.1"/>
    </source>
</evidence>
<dbReference type="Pfam" id="PF01569">
    <property type="entry name" value="PAP2"/>
    <property type="match status" value="1"/>
</dbReference>
<keyword evidence="2" id="KW-0472">Membrane</keyword>
<feature type="transmembrane region" description="Helical" evidence="2">
    <location>
        <begin position="136"/>
        <end position="155"/>
    </location>
</feature>
<feature type="transmembrane region" description="Helical" evidence="2">
    <location>
        <begin position="73"/>
        <end position="91"/>
    </location>
</feature>
<organism evidence="4 5">
    <name type="scientific">Cellulomonas carbonis T26</name>
    <dbReference type="NCBI Taxonomy" id="947969"/>
    <lineage>
        <taxon>Bacteria</taxon>
        <taxon>Bacillati</taxon>
        <taxon>Actinomycetota</taxon>
        <taxon>Actinomycetes</taxon>
        <taxon>Micrococcales</taxon>
        <taxon>Cellulomonadaceae</taxon>
        <taxon>Cellulomonas</taxon>
    </lineage>
</organism>
<evidence type="ECO:0000256" key="2">
    <source>
        <dbReference type="SAM" id="Phobius"/>
    </source>
</evidence>
<dbReference type="Proteomes" id="UP000029839">
    <property type="component" value="Unassembled WGS sequence"/>
</dbReference>
<accession>A0A0A0BT76</accession>
<dbReference type="Gene3D" id="1.20.144.10">
    <property type="entry name" value="Phosphatidic acid phosphatase type 2/haloperoxidase"/>
    <property type="match status" value="1"/>
</dbReference>
<feature type="domain" description="Phosphatidic acid phosphatase type 2/haloperoxidase" evidence="3">
    <location>
        <begin position="97"/>
        <end position="204"/>
    </location>
</feature>
<dbReference type="AlphaFoldDB" id="A0A0A0BT76"/>
<dbReference type="OrthoDB" id="3240395at2"/>
<dbReference type="RefSeq" id="WP_081978766.1">
    <property type="nucleotide sequence ID" value="NZ_AXCY01000053.1"/>
</dbReference>